<proteinExistence type="predicted"/>
<dbReference type="InterPro" id="IPR010412">
    <property type="entry name" value="DUF1007"/>
</dbReference>
<gene>
    <name evidence="1" type="ORF">EPICR_20268</name>
</gene>
<accession>A0A484HKL6</accession>
<dbReference type="EMBL" id="CAACVI010000012">
    <property type="protein sequence ID" value="VEN73799.1"/>
    <property type="molecule type" value="Genomic_DNA"/>
</dbReference>
<reference evidence="1" key="1">
    <citation type="submission" date="2019-01" db="EMBL/GenBank/DDBJ databases">
        <authorList>
            <consortium name="Genoscope - CEA"/>
            <person name="William W."/>
        </authorList>
    </citation>
    <scope>NUCLEOTIDE SEQUENCE</scope>
    <source>
        <strain evidence="1">CR-1</strain>
    </source>
</reference>
<dbReference type="AlphaFoldDB" id="A0A484HKL6"/>
<name>A0A484HKL6_9BACT</name>
<sequence length="217" mass="25162">MHNGKPGLSEFVFAEQKKRMFSLIMTAIFLILSPRIAHAHPHVFIDQRVAIVFGDKGLEGFKIRWTFDEMFSVMISDSYDKDKNGVFGESEVETIKKEAFSNLSEYDYFTFIKMDQKPFDVTSVRDFSATLNDKKKMIYEFFVPCRAAAGNNFKKISVATYDPTYYTAIYFTKERPVSLDNSELFEVKTAIKEDQSTSLYNNTANPWALFLDFRKKK</sequence>
<organism evidence="1">
    <name type="scientific">uncultured Desulfobacteraceae bacterium</name>
    <dbReference type="NCBI Taxonomy" id="218296"/>
    <lineage>
        <taxon>Bacteria</taxon>
        <taxon>Pseudomonadati</taxon>
        <taxon>Thermodesulfobacteriota</taxon>
        <taxon>Desulfobacteria</taxon>
        <taxon>Desulfobacterales</taxon>
        <taxon>Desulfobacteraceae</taxon>
        <taxon>environmental samples</taxon>
    </lineage>
</organism>
<dbReference type="Pfam" id="PF06226">
    <property type="entry name" value="DUF1007"/>
    <property type="match status" value="1"/>
</dbReference>
<evidence type="ECO:0008006" key="2">
    <source>
        <dbReference type="Google" id="ProtNLM"/>
    </source>
</evidence>
<evidence type="ECO:0000313" key="1">
    <source>
        <dbReference type="EMBL" id="VEN73799.1"/>
    </source>
</evidence>
<protein>
    <recommendedName>
        <fullName evidence="2">ABC transporter substrate-binding protein</fullName>
    </recommendedName>
</protein>